<feature type="region of interest" description="Disordered" evidence="1">
    <location>
        <begin position="59"/>
        <end position="132"/>
    </location>
</feature>
<accession>M7YML4</accession>
<feature type="region of interest" description="Disordered" evidence="1">
    <location>
        <begin position="153"/>
        <end position="183"/>
    </location>
</feature>
<reference evidence="2" key="1">
    <citation type="journal article" date="2013" name="Nature">
        <title>Draft genome of the wheat A-genome progenitor Triticum urartu.</title>
        <authorList>
            <person name="Ling H.Q."/>
            <person name="Zhao S."/>
            <person name="Liu D."/>
            <person name="Wang J."/>
            <person name="Sun H."/>
            <person name="Zhang C."/>
            <person name="Fan H."/>
            <person name="Li D."/>
            <person name="Dong L."/>
            <person name="Tao Y."/>
            <person name="Gao C."/>
            <person name="Wu H."/>
            <person name="Li Y."/>
            <person name="Cui Y."/>
            <person name="Guo X."/>
            <person name="Zheng S."/>
            <person name="Wang B."/>
            <person name="Yu K."/>
            <person name="Liang Q."/>
            <person name="Yang W."/>
            <person name="Lou X."/>
            <person name="Chen J."/>
            <person name="Feng M."/>
            <person name="Jian J."/>
            <person name="Zhang X."/>
            <person name="Luo G."/>
            <person name="Jiang Y."/>
            <person name="Liu J."/>
            <person name="Wang Z."/>
            <person name="Sha Y."/>
            <person name="Zhang B."/>
            <person name="Wu H."/>
            <person name="Tang D."/>
            <person name="Shen Q."/>
            <person name="Xue P."/>
            <person name="Zou S."/>
            <person name="Wang X."/>
            <person name="Liu X."/>
            <person name="Wang F."/>
            <person name="Yang Y."/>
            <person name="An X."/>
            <person name="Dong Z."/>
            <person name="Zhang K."/>
            <person name="Zhang X."/>
            <person name="Luo M.C."/>
            <person name="Dvorak J."/>
            <person name="Tong Y."/>
            <person name="Wang J."/>
            <person name="Yang H."/>
            <person name="Li Z."/>
            <person name="Wang D."/>
            <person name="Zhang A."/>
            <person name="Wang J."/>
        </authorList>
    </citation>
    <scope>NUCLEOTIDE SEQUENCE</scope>
</reference>
<evidence type="ECO:0000256" key="1">
    <source>
        <dbReference type="SAM" id="MobiDB-lite"/>
    </source>
</evidence>
<dbReference type="AlphaFoldDB" id="M7YML4"/>
<proteinExistence type="predicted"/>
<protein>
    <submittedName>
        <fullName evidence="2">Uncharacterized protein</fullName>
    </submittedName>
</protein>
<sequence length="309" mass="33724">MRRDNRKMGFLTLGLARKRGVLDRWIWQPSSIRRGSTRTGALAAECRRTGLGTRDGNGDVGCSRWGGPGRAGRVRRQRSPNVEPFGPRRTWGEQQVSEGSTGLGRGAPARLGRSSARGTAHGRTTGHGSMAQAGGSMAVAAMLVAGQRTAEHNEEARNGQVGCGGGPERWNPKERRLGGGRPDLERAMAPAWAESQRRPWRCRWMGSGVAAGSSSPVWHSGWTWQQVLRRGTWLGDGSCEGTTWRCQGTRKGLHLLRREQRMATGMDLVGSEHEEEKVVAAIRLGWNWIGRGSRCGRGVAAGRDKPTRF</sequence>
<feature type="compositionally biased region" description="Low complexity" evidence="1">
    <location>
        <begin position="106"/>
        <end position="129"/>
    </location>
</feature>
<feature type="compositionally biased region" description="Gly residues" evidence="1">
    <location>
        <begin position="59"/>
        <end position="70"/>
    </location>
</feature>
<feature type="compositionally biased region" description="Basic and acidic residues" evidence="1">
    <location>
        <begin position="170"/>
        <end position="183"/>
    </location>
</feature>
<dbReference type="EMBL" id="KD250643">
    <property type="protein sequence ID" value="EMS48562.1"/>
    <property type="molecule type" value="Genomic_DNA"/>
</dbReference>
<evidence type="ECO:0000313" key="2">
    <source>
        <dbReference type="EMBL" id="EMS48562.1"/>
    </source>
</evidence>
<gene>
    <name evidence="2" type="ORF">TRIUR3_23420</name>
</gene>
<name>M7YML4_TRIUA</name>
<organism evidence="2">
    <name type="scientific">Triticum urartu</name>
    <name type="common">Red wild einkorn</name>
    <name type="synonym">Crithodium urartu</name>
    <dbReference type="NCBI Taxonomy" id="4572"/>
    <lineage>
        <taxon>Eukaryota</taxon>
        <taxon>Viridiplantae</taxon>
        <taxon>Streptophyta</taxon>
        <taxon>Embryophyta</taxon>
        <taxon>Tracheophyta</taxon>
        <taxon>Spermatophyta</taxon>
        <taxon>Magnoliopsida</taxon>
        <taxon>Liliopsida</taxon>
        <taxon>Poales</taxon>
        <taxon>Poaceae</taxon>
        <taxon>BOP clade</taxon>
        <taxon>Pooideae</taxon>
        <taxon>Triticodae</taxon>
        <taxon>Triticeae</taxon>
        <taxon>Triticinae</taxon>
        <taxon>Triticum</taxon>
    </lineage>
</organism>